<dbReference type="PANTHER" id="PTHR11655:SF16">
    <property type="entry name" value="60S RIBOSOMAL PROTEIN L9"/>
    <property type="match status" value="1"/>
</dbReference>
<dbReference type="InterPro" id="IPR036789">
    <property type="entry name" value="Ribosomal_uL6-like_a/b-dom_sf"/>
</dbReference>
<feature type="domain" description="Large ribosomal subunit protein uL6 alpha-beta" evidence="6">
    <location>
        <begin position="32"/>
        <end position="101"/>
    </location>
</feature>
<keyword evidence="8" id="KW-1185">Reference proteome</keyword>
<protein>
    <recommendedName>
        <fullName evidence="5">Large ribosomal subunit protein uL6</fullName>
    </recommendedName>
</protein>
<dbReference type="InterPro" id="IPR000702">
    <property type="entry name" value="Ribosomal_uL6-like"/>
</dbReference>
<keyword evidence="3 5" id="KW-0689">Ribosomal protein</keyword>
<evidence type="ECO:0000313" key="8">
    <source>
        <dbReference type="Proteomes" id="UP000610960"/>
    </source>
</evidence>
<keyword evidence="2 5" id="KW-0694">RNA-binding</keyword>
<keyword evidence="1 5" id="KW-0699">rRNA-binding</keyword>
<dbReference type="Pfam" id="PF00347">
    <property type="entry name" value="Ribosomal_L6"/>
    <property type="match status" value="2"/>
</dbReference>
<evidence type="ECO:0000313" key="7">
    <source>
        <dbReference type="EMBL" id="GGP21526.1"/>
    </source>
</evidence>
<dbReference type="Gene3D" id="3.90.930.12">
    <property type="entry name" value="Ribosomal protein L6, alpha-beta domain"/>
    <property type="match status" value="2"/>
</dbReference>
<dbReference type="InterPro" id="IPR020040">
    <property type="entry name" value="Ribosomal_uL6_a/b-dom"/>
</dbReference>
<evidence type="ECO:0000256" key="2">
    <source>
        <dbReference type="ARBA" id="ARBA00022884"/>
    </source>
</evidence>
<organism evidence="7 8">
    <name type="scientific">Thermocladium modestius</name>
    <dbReference type="NCBI Taxonomy" id="62609"/>
    <lineage>
        <taxon>Archaea</taxon>
        <taxon>Thermoproteota</taxon>
        <taxon>Thermoprotei</taxon>
        <taxon>Thermoproteales</taxon>
        <taxon>Thermoproteaceae</taxon>
        <taxon>Thermocladium</taxon>
    </lineage>
</organism>
<comment type="subunit">
    <text evidence="5">Part of the 50S ribosomal subunit.</text>
</comment>
<evidence type="ECO:0000256" key="4">
    <source>
        <dbReference type="ARBA" id="ARBA00023274"/>
    </source>
</evidence>
<dbReference type="Proteomes" id="UP000610960">
    <property type="component" value="Unassembled WGS sequence"/>
</dbReference>
<accession>A0A830GVE3</accession>
<evidence type="ECO:0000256" key="3">
    <source>
        <dbReference type="ARBA" id="ARBA00022980"/>
    </source>
</evidence>
<dbReference type="AlphaFoldDB" id="A0A830GVE3"/>
<dbReference type="EMBL" id="BMNL01000003">
    <property type="protein sequence ID" value="GGP21526.1"/>
    <property type="molecule type" value="Genomic_DNA"/>
</dbReference>
<dbReference type="GO" id="GO:0003735">
    <property type="term" value="F:structural constituent of ribosome"/>
    <property type="evidence" value="ECO:0007669"/>
    <property type="project" value="UniProtKB-UniRule"/>
</dbReference>
<evidence type="ECO:0000259" key="6">
    <source>
        <dbReference type="Pfam" id="PF00347"/>
    </source>
</evidence>
<dbReference type="InterPro" id="IPR019907">
    <property type="entry name" value="Ribosomal_uL6_arc"/>
</dbReference>
<dbReference type="GO" id="GO:0022625">
    <property type="term" value="C:cytosolic large ribosomal subunit"/>
    <property type="evidence" value="ECO:0007669"/>
    <property type="project" value="UniProtKB-UniRule"/>
</dbReference>
<dbReference type="NCBIfam" id="NF004037">
    <property type="entry name" value="PRK05518.1"/>
    <property type="match status" value="1"/>
</dbReference>
<keyword evidence="4 5" id="KW-0687">Ribonucleoprotein</keyword>
<comment type="function">
    <text evidence="5">This protein binds to the 23S rRNA, and is important in its secondary structure. It is located near the subunit interface in the base of the L7/L12 stalk, and near the tRNA binding site of the peptidyltransferase center.</text>
</comment>
<dbReference type="PANTHER" id="PTHR11655">
    <property type="entry name" value="60S/50S RIBOSOMAL PROTEIN L6/L9"/>
    <property type="match status" value="1"/>
</dbReference>
<evidence type="ECO:0000256" key="5">
    <source>
        <dbReference type="HAMAP-Rule" id="MF_01365"/>
    </source>
</evidence>
<dbReference type="NCBIfam" id="TIGR03653">
    <property type="entry name" value="uL6_arch"/>
    <property type="match status" value="1"/>
</dbReference>
<evidence type="ECO:0000256" key="1">
    <source>
        <dbReference type="ARBA" id="ARBA00022730"/>
    </source>
</evidence>
<comment type="similarity">
    <text evidence="5">Belongs to the universal ribosomal protein uL6 family.</text>
</comment>
<gene>
    <name evidence="5" type="primary">rpl6</name>
    <name evidence="7" type="ORF">GCM10007981_13700</name>
</gene>
<comment type="caution">
    <text evidence="7">The sequence shown here is derived from an EMBL/GenBank/DDBJ whole genome shotgun (WGS) entry which is preliminary data.</text>
</comment>
<dbReference type="GO" id="GO:0019843">
    <property type="term" value="F:rRNA binding"/>
    <property type="evidence" value="ECO:0007669"/>
    <property type="project" value="UniProtKB-UniRule"/>
</dbReference>
<reference evidence="7" key="2">
    <citation type="submission" date="2020-09" db="EMBL/GenBank/DDBJ databases">
        <authorList>
            <person name="Sun Q."/>
            <person name="Ohkuma M."/>
        </authorList>
    </citation>
    <scope>NUCLEOTIDE SEQUENCE</scope>
    <source>
        <strain evidence="7">JCM 10088</strain>
    </source>
</reference>
<sequence>MLSTLHCTKFLNGPGIALFMTYAPIASAAVKVPEGVTVQVSGNKVSVKGPLGSLERDFSSLPIIIEKLDGEVNVYSYFADRKSKAMVGTVAGHINNMILGATRGWRYKLKVVFSHFPMNIKVQGKQLVIENFLGRKSKIIVPVPDGVKVQVTKDDIIVEGIDKELVSHFAANVEMATTLRGKDRISPHGREGTPGVLDGIYVYASEFSK</sequence>
<dbReference type="GO" id="GO:0002181">
    <property type="term" value="P:cytoplasmic translation"/>
    <property type="evidence" value="ECO:0007669"/>
    <property type="project" value="TreeGrafter"/>
</dbReference>
<dbReference type="FunFam" id="3.90.930.12:FF:000008">
    <property type="entry name" value="50S ribosomal protein L6"/>
    <property type="match status" value="1"/>
</dbReference>
<dbReference type="SUPFAM" id="SSF56053">
    <property type="entry name" value="Ribosomal protein L6"/>
    <property type="match status" value="2"/>
</dbReference>
<reference evidence="7" key="1">
    <citation type="journal article" date="2014" name="Int. J. Syst. Evol. Microbiol.">
        <title>Complete genome sequence of Corynebacterium casei LMG S-19264T (=DSM 44701T), isolated from a smear-ripened cheese.</title>
        <authorList>
            <consortium name="US DOE Joint Genome Institute (JGI-PGF)"/>
            <person name="Walter F."/>
            <person name="Albersmeier A."/>
            <person name="Kalinowski J."/>
            <person name="Ruckert C."/>
        </authorList>
    </citation>
    <scope>NUCLEOTIDE SEQUENCE</scope>
    <source>
        <strain evidence="7">JCM 10088</strain>
    </source>
</reference>
<proteinExistence type="inferred from homology"/>
<name>A0A830GVE3_9CREN</name>
<feature type="domain" description="Large ribosomal subunit protein uL6 alpha-beta" evidence="6">
    <location>
        <begin position="116"/>
        <end position="183"/>
    </location>
</feature>
<dbReference type="HAMAP" id="MF_01365_A">
    <property type="entry name" value="Ribosomal_uL6_A"/>
    <property type="match status" value="1"/>
</dbReference>